<sequence>MELAARGSTEWTATWLPFFGSLVVALVALAGVVWASNKNARTITSTEILRHKNVVDEALAVATRNEKVAVLLRLIDETTRHILVADDVFQAFRRFAAGDTSADRTGARDAFNAHGATLTSAESAAFLYAPESLVTLAQEVGNGAAAALAGIDQLSLADMTARQTENHAALQRHLAVLVSAVRTELGLRPPGQA</sequence>
<keyword evidence="1" id="KW-0812">Transmembrane</keyword>
<keyword evidence="1" id="KW-1133">Transmembrane helix</keyword>
<evidence type="ECO:0000313" key="3">
    <source>
        <dbReference type="Proteomes" id="UP000632740"/>
    </source>
</evidence>
<dbReference type="Proteomes" id="UP000632740">
    <property type="component" value="Unassembled WGS sequence"/>
</dbReference>
<proteinExistence type="predicted"/>
<protein>
    <submittedName>
        <fullName evidence="2">Uncharacterized protein</fullName>
    </submittedName>
</protein>
<comment type="caution">
    <text evidence="2">The sequence shown here is derived from an EMBL/GenBank/DDBJ whole genome shotgun (WGS) entry which is preliminary data.</text>
</comment>
<evidence type="ECO:0000256" key="1">
    <source>
        <dbReference type="SAM" id="Phobius"/>
    </source>
</evidence>
<keyword evidence="3" id="KW-1185">Reference proteome</keyword>
<evidence type="ECO:0000313" key="2">
    <source>
        <dbReference type="EMBL" id="GIG19872.1"/>
    </source>
</evidence>
<organism evidence="2 3">
    <name type="scientific">Cellulomonas chitinilytica</name>
    <dbReference type="NCBI Taxonomy" id="398759"/>
    <lineage>
        <taxon>Bacteria</taxon>
        <taxon>Bacillati</taxon>
        <taxon>Actinomycetota</taxon>
        <taxon>Actinomycetes</taxon>
        <taxon>Micrococcales</taxon>
        <taxon>Cellulomonadaceae</taxon>
        <taxon>Cellulomonas</taxon>
    </lineage>
</organism>
<dbReference type="EMBL" id="BONK01000002">
    <property type="protein sequence ID" value="GIG19872.1"/>
    <property type="molecule type" value="Genomic_DNA"/>
</dbReference>
<feature type="transmembrane region" description="Helical" evidence="1">
    <location>
        <begin position="15"/>
        <end position="35"/>
    </location>
</feature>
<dbReference type="AlphaFoldDB" id="A0A919NYI3"/>
<accession>A0A919NYI3</accession>
<reference evidence="2" key="1">
    <citation type="submission" date="2021-01" db="EMBL/GenBank/DDBJ databases">
        <title>Whole genome shotgun sequence of Cellulomonas chitinilytica NBRC 110799.</title>
        <authorList>
            <person name="Komaki H."/>
            <person name="Tamura T."/>
        </authorList>
    </citation>
    <scope>NUCLEOTIDE SEQUENCE</scope>
    <source>
        <strain evidence="2">NBRC 110799</strain>
    </source>
</reference>
<gene>
    <name evidence="2" type="ORF">Cch01nite_05960</name>
</gene>
<keyword evidence="1" id="KW-0472">Membrane</keyword>
<name>A0A919NYI3_9CELL</name>
<dbReference type="RefSeq" id="WP_203748409.1">
    <property type="nucleotide sequence ID" value="NZ_BONK01000002.1"/>
</dbReference>